<dbReference type="OrthoDB" id="226874at2"/>
<feature type="compositionally biased region" description="Basic residues" evidence="1">
    <location>
        <begin position="148"/>
        <end position="159"/>
    </location>
</feature>
<sequence length="1136" mass="124076">MSQSVLARELIALIERRGLLDQEIVDALNQQMQEGGARVTPEAVAKLLVDNGHLTRYQATKLIGELRSEQYEEDSQEPEAAEIADEPELMLDDASELGMDVEPIEVEAIEVEAIEPEAVEAKTVSAEAVEAEAVPNGDSDTQSTRPKSGTRRTGTRKRKASNEPEKSKWDSFKIYGVAGAILACLPLGWFFWNYINKGNAAEYMERANGFYAQENYTGAKQTYQDFLDNFGEETEDSSKARVRIAMAQLYQTMQNSTDPEKFLTTASTLLPSIINEQALGENRADLAGLLVDVAEKFVGQADKTTNADEKEQIIGQLDQQMELIAEPSYVSTELRESLGKRLAIIEEDRLRVNRDISRDRKLADTIATMKKALEAKDTKSAYAARKNIIREYPRLHDEPQMNELVLEASKIQQELVKTGVAELKVSTEELETKIRKSIVLANQAGRTLNELGDLVYFVRVGGSVQALKAADGSLLWRRFVGYRDEHPPTALGETPEDGVLLSDGSQLEVQRLSGADGKLQWRAAIGETFTRPIVADDTINFSTHSGKVASIDSATGKTQWVSQLPQALEVSPGTENRKGLSVSYVPGDHSNLYVLDHRNGNCLESYYVGHQEKSIRVPPTYLLNHVFVFENKTSDYCLMHVLQTDKRGHELKKAQASFRLTGNVLVAPQIEGRRLIVVTNLGQISVFEVEPTAETNKVSMVAEQVPSYSEPTLTQMAIDRSQMWVTGSQIMRFDLQINTGRVIPGEVKYAGDIFTAQPKLIGNALIHARVVSGTKGIRVTAVEPKTMEVFWQTDLGVPTAFVANDGSVLHAATSQGALYEIDAASIASGATKKPVENPGGQGHGIQFVSPISFGENTKIMVNQTKPDQIAVYDPSREKQKLRLVKLALPDGRPTADPLVVGKGLLMPQDSGRIAMMDWQSGRMLSNPFQPSLKPNEKVTWTSMASLPSDPEQVIFGDNRKKLYRVRAGDQIRQLSDSEVQRKLLGPLTIVDDQVLAIASGPSADMLLTFDSNSLKSNSELLLAGRATWGPKTIGAVAVVATDNQKLTAYDAAGKAAWAIDLPKGKPVGDPVVNGDSLLIAGEQGWVLRLDLSSGELLGTTDIGQPLSGTPIAFGSVIVVPGAEGIVFAIDPPDNAK</sequence>
<dbReference type="Gene3D" id="2.130.10.10">
    <property type="entry name" value="YVTN repeat-like/Quinoprotein amine dehydrogenase"/>
    <property type="match status" value="3"/>
</dbReference>
<keyword evidence="4" id="KW-1185">Reference proteome</keyword>
<protein>
    <submittedName>
        <fullName evidence="3">Outer membrane biogenesis protein BamB</fullName>
    </submittedName>
</protein>
<dbReference type="SMART" id="SM00564">
    <property type="entry name" value="PQQ"/>
    <property type="match status" value="4"/>
</dbReference>
<dbReference type="InterPro" id="IPR002372">
    <property type="entry name" value="PQQ_rpt_dom"/>
</dbReference>
<proteinExistence type="predicted"/>
<evidence type="ECO:0000313" key="4">
    <source>
        <dbReference type="Proteomes" id="UP000319557"/>
    </source>
</evidence>
<dbReference type="EMBL" id="CP036261">
    <property type="protein sequence ID" value="QDS90790.1"/>
    <property type="molecule type" value="Genomic_DNA"/>
</dbReference>
<gene>
    <name evidence="3" type="ORF">EC9_50070</name>
</gene>
<feature type="domain" description="Pyrrolo-quinoline quinone repeat" evidence="2">
    <location>
        <begin position="1028"/>
        <end position="1131"/>
    </location>
</feature>
<evidence type="ECO:0000256" key="1">
    <source>
        <dbReference type="SAM" id="MobiDB-lite"/>
    </source>
</evidence>
<dbReference type="Pfam" id="PF13360">
    <property type="entry name" value="PQQ_2"/>
    <property type="match status" value="2"/>
</dbReference>
<organism evidence="3 4">
    <name type="scientific">Rosistilla ulvae</name>
    <dbReference type="NCBI Taxonomy" id="1930277"/>
    <lineage>
        <taxon>Bacteria</taxon>
        <taxon>Pseudomonadati</taxon>
        <taxon>Planctomycetota</taxon>
        <taxon>Planctomycetia</taxon>
        <taxon>Pirellulales</taxon>
        <taxon>Pirellulaceae</taxon>
        <taxon>Rosistilla</taxon>
    </lineage>
</organism>
<dbReference type="KEGG" id="ruv:EC9_50070"/>
<dbReference type="PANTHER" id="PTHR34512:SF30">
    <property type="entry name" value="OUTER MEMBRANE PROTEIN ASSEMBLY FACTOR BAMB"/>
    <property type="match status" value="1"/>
</dbReference>
<evidence type="ECO:0000259" key="2">
    <source>
        <dbReference type="Pfam" id="PF13360"/>
    </source>
</evidence>
<dbReference type="AlphaFoldDB" id="A0A517M7C6"/>
<dbReference type="PANTHER" id="PTHR34512">
    <property type="entry name" value="CELL SURFACE PROTEIN"/>
    <property type="match status" value="1"/>
</dbReference>
<dbReference type="RefSeq" id="WP_145348548.1">
    <property type="nucleotide sequence ID" value="NZ_CP036261.1"/>
</dbReference>
<reference evidence="3 4" key="1">
    <citation type="submission" date="2019-02" db="EMBL/GenBank/DDBJ databases">
        <title>Deep-cultivation of Planctomycetes and their phenomic and genomic characterization uncovers novel biology.</title>
        <authorList>
            <person name="Wiegand S."/>
            <person name="Jogler M."/>
            <person name="Boedeker C."/>
            <person name="Pinto D."/>
            <person name="Vollmers J."/>
            <person name="Rivas-Marin E."/>
            <person name="Kohn T."/>
            <person name="Peeters S.H."/>
            <person name="Heuer A."/>
            <person name="Rast P."/>
            <person name="Oberbeckmann S."/>
            <person name="Bunk B."/>
            <person name="Jeske O."/>
            <person name="Meyerdierks A."/>
            <person name="Storesund J.E."/>
            <person name="Kallscheuer N."/>
            <person name="Luecker S."/>
            <person name="Lage O.M."/>
            <person name="Pohl T."/>
            <person name="Merkel B.J."/>
            <person name="Hornburger P."/>
            <person name="Mueller R.-W."/>
            <person name="Bruemmer F."/>
            <person name="Labrenz M."/>
            <person name="Spormann A.M."/>
            <person name="Op den Camp H."/>
            <person name="Overmann J."/>
            <person name="Amann R."/>
            <person name="Jetten M.S.M."/>
            <person name="Mascher T."/>
            <person name="Medema M.H."/>
            <person name="Devos D.P."/>
            <person name="Kaster A.-K."/>
            <person name="Ovreas L."/>
            <person name="Rohde M."/>
            <person name="Galperin M.Y."/>
            <person name="Jogler C."/>
        </authorList>
    </citation>
    <scope>NUCLEOTIDE SEQUENCE [LARGE SCALE GENOMIC DNA]</scope>
    <source>
        <strain evidence="3 4">EC9</strain>
    </source>
</reference>
<dbReference type="InterPro" id="IPR018391">
    <property type="entry name" value="PQQ_b-propeller_rpt"/>
</dbReference>
<dbReference type="InterPro" id="IPR011047">
    <property type="entry name" value="Quinoprotein_ADH-like_sf"/>
</dbReference>
<name>A0A517M7C6_9BACT</name>
<feature type="domain" description="Pyrrolo-quinoline quinone repeat" evidence="2">
    <location>
        <begin position="462"/>
        <end position="612"/>
    </location>
</feature>
<dbReference type="Proteomes" id="UP000319557">
    <property type="component" value="Chromosome"/>
</dbReference>
<feature type="region of interest" description="Disordered" evidence="1">
    <location>
        <begin position="129"/>
        <end position="164"/>
    </location>
</feature>
<evidence type="ECO:0000313" key="3">
    <source>
        <dbReference type="EMBL" id="QDS90790.1"/>
    </source>
</evidence>
<dbReference type="SUPFAM" id="SSF50998">
    <property type="entry name" value="Quinoprotein alcohol dehydrogenase-like"/>
    <property type="match status" value="1"/>
</dbReference>
<accession>A0A517M7C6</accession>
<dbReference type="InterPro" id="IPR015943">
    <property type="entry name" value="WD40/YVTN_repeat-like_dom_sf"/>
</dbReference>